<evidence type="ECO:0000313" key="4">
    <source>
        <dbReference type="EMBL" id="GIM74694.1"/>
    </source>
</evidence>
<dbReference type="PROSITE" id="PS51186">
    <property type="entry name" value="GNAT"/>
    <property type="match status" value="1"/>
</dbReference>
<evidence type="ECO:0000259" key="3">
    <source>
        <dbReference type="PROSITE" id="PS51186"/>
    </source>
</evidence>
<dbReference type="EMBL" id="BOQL01000052">
    <property type="protein sequence ID" value="GIM74694.1"/>
    <property type="molecule type" value="Genomic_DNA"/>
</dbReference>
<dbReference type="RefSeq" id="WP_246595571.1">
    <property type="nucleotide sequence ID" value="NZ_BOQL01000052.1"/>
</dbReference>
<dbReference type="Pfam" id="PF00583">
    <property type="entry name" value="Acetyltransf_1"/>
    <property type="match status" value="1"/>
</dbReference>
<dbReference type="InterPro" id="IPR050832">
    <property type="entry name" value="Bact_Acetyltransf"/>
</dbReference>
<sequence length="190" mass="20133">MLVGVEEIKVREARFDEPAVQRLIAEAMAELSRRYGGTGDDTPVAATDFAPPGGAFFVAYTDSPLAAEAAPGVTSRSAADSAAGVASRSAAGSRGGEVLLGCAGWRAHGEDAELKRMFTTPAARGRGVARRVLTAIEDSARERGCKRVILETGDKQPEAIALYIKCGYERIEDFGYYAGEEGVRSFARVL</sequence>
<dbReference type="Proteomes" id="UP000681340">
    <property type="component" value="Unassembled WGS sequence"/>
</dbReference>
<keyword evidence="5" id="KW-1185">Reference proteome</keyword>
<proteinExistence type="predicted"/>
<keyword evidence="2" id="KW-0012">Acyltransferase</keyword>
<protein>
    <submittedName>
        <fullName evidence="4">N-acetyltransferase</fullName>
    </submittedName>
</protein>
<dbReference type="Gene3D" id="3.40.630.30">
    <property type="match status" value="1"/>
</dbReference>
<dbReference type="PANTHER" id="PTHR43877">
    <property type="entry name" value="AMINOALKYLPHOSPHONATE N-ACETYLTRANSFERASE-RELATED-RELATED"/>
    <property type="match status" value="1"/>
</dbReference>
<name>A0A919VQA0_9ACTN</name>
<keyword evidence="1" id="KW-0808">Transferase</keyword>
<dbReference type="PANTHER" id="PTHR43877:SF2">
    <property type="entry name" value="AMINOALKYLPHOSPHONATE N-ACETYLTRANSFERASE-RELATED"/>
    <property type="match status" value="1"/>
</dbReference>
<dbReference type="AlphaFoldDB" id="A0A919VQA0"/>
<feature type="domain" description="N-acetyltransferase" evidence="3">
    <location>
        <begin position="8"/>
        <end position="190"/>
    </location>
</feature>
<evidence type="ECO:0000256" key="2">
    <source>
        <dbReference type="ARBA" id="ARBA00023315"/>
    </source>
</evidence>
<dbReference type="CDD" id="cd04301">
    <property type="entry name" value="NAT_SF"/>
    <property type="match status" value="1"/>
</dbReference>
<comment type="caution">
    <text evidence="4">The sequence shown here is derived from an EMBL/GenBank/DDBJ whole genome shotgun (WGS) entry which is preliminary data.</text>
</comment>
<organism evidence="4 5">
    <name type="scientific">Actinoplanes auranticolor</name>
    <dbReference type="NCBI Taxonomy" id="47988"/>
    <lineage>
        <taxon>Bacteria</taxon>
        <taxon>Bacillati</taxon>
        <taxon>Actinomycetota</taxon>
        <taxon>Actinomycetes</taxon>
        <taxon>Micromonosporales</taxon>
        <taxon>Micromonosporaceae</taxon>
        <taxon>Actinoplanes</taxon>
    </lineage>
</organism>
<evidence type="ECO:0000256" key="1">
    <source>
        <dbReference type="ARBA" id="ARBA00022679"/>
    </source>
</evidence>
<gene>
    <name evidence="4" type="ORF">Aau02nite_62230</name>
</gene>
<accession>A0A919VQA0</accession>
<dbReference type="SUPFAM" id="SSF55729">
    <property type="entry name" value="Acyl-CoA N-acyltransferases (Nat)"/>
    <property type="match status" value="1"/>
</dbReference>
<dbReference type="InterPro" id="IPR000182">
    <property type="entry name" value="GNAT_dom"/>
</dbReference>
<reference evidence="4" key="1">
    <citation type="submission" date="2021-03" db="EMBL/GenBank/DDBJ databases">
        <title>Whole genome shotgun sequence of Actinoplanes auranticolor NBRC 12245.</title>
        <authorList>
            <person name="Komaki H."/>
            <person name="Tamura T."/>
        </authorList>
    </citation>
    <scope>NUCLEOTIDE SEQUENCE</scope>
    <source>
        <strain evidence="4">NBRC 12245</strain>
    </source>
</reference>
<dbReference type="GO" id="GO:0016747">
    <property type="term" value="F:acyltransferase activity, transferring groups other than amino-acyl groups"/>
    <property type="evidence" value="ECO:0007669"/>
    <property type="project" value="InterPro"/>
</dbReference>
<evidence type="ECO:0000313" key="5">
    <source>
        <dbReference type="Proteomes" id="UP000681340"/>
    </source>
</evidence>
<dbReference type="InterPro" id="IPR016181">
    <property type="entry name" value="Acyl_CoA_acyltransferase"/>
</dbReference>